<evidence type="ECO:0000313" key="1">
    <source>
        <dbReference type="EMBL" id="OPH62067.1"/>
    </source>
</evidence>
<evidence type="ECO:0000313" key="2">
    <source>
        <dbReference type="Proteomes" id="UP000190626"/>
    </source>
</evidence>
<dbReference type="RefSeq" id="WP_079409063.1">
    <property type="nucleotide sequence ID" value="NZ_MBTG01000001.1"/>
</dbReference>
<name>A0A1V4HT51_9BACL</name>
<dbReference type="Pfam" id="PF08921">
    <property type="entry name" value="DUF1904"/>
    <property type="match status" value="1"/>
</dbReference>
<dbReference type="InterPro" id="IPR015017">
    <property type="entry name" value="DUF1904"/>
</dbReference>
<dbReference type="InterPro" id="IPR014347">
    <property type="entry name" value="Tautomerase/MIF_sf"/>
</dbReference>
<keyword evidence="2" id="KW-1185">Reference proteome</keyword>
<protein>
    <recommendedName>
        <fullName evidence="3">DUF1904 domain-containing protein</fullName>
    </recommendedName>
</protein>
<dbReference type="Gene3D" id="3.30.429.10">
    <property type="entry name" value="Macrophage Migration Inhibitory Factor"/>
    <property type="match status" value="1"/>
</dbReference>
<gene>
    <name evidence="1" type="ORF">BC351_02175</name>
</gene>
<sequence length="114" mass="13204">MPFLRFKGFQKDFIASISPDIIQEFSKLTGVVQEKVKIELLLIEQLNNSPLSLEILMFPREQEMHDRIVQALYDLLNAHGFGDVHIFFILLSPHLYYKEGQPLKTIQSESLTIT</sequence>
<organism evidence="1 2">
    <name type="scientific">Paenibacillus ferrarius</name>
    <dbReference type="NCBI Taxonomy" id="1469647"/>
    <lineage>
        <taxon>Bacteria</taxon>
        <taxon>Bacillati</taxon>
        <taxon>Bacillota</taxon>
        <taxon>Bacilli</taxon>
        <taxon>Bacillales</taxon>
        <taxon>Paenibacillaceae</taxon>
        <taxon>Paenibacillus</taxon>
    </lineage>
</organism>
<dbReference type="OrthoDB" id="5397257at2"/>
<evidence type="ECO:0008006" key="3">
    <source>
        <dbReference type="Google" id="ProtNLM"/>
    </source>
</evidence>
<dbReference type="SUPFAM" id="SSF55331">
    <property type="entry name" value="Tautomerase/MIF"/>
    <property type="match status" value="1"/>
</dbReference>
<dbReference type="Proteomes" id="UP000190626">
    <property type="component" value="Unassembled WGS sequence"/>
</dbReference>
<proteinExistence type="predicted"/>
<accession>A0A1V4HT51</accession>
<dbReference type="EMBL" id="MBTG01000001">
    <property type="protein sequence ID" value="OPH62067.1"/>
    <property type="molecule type" value="Genomic_DNA"/>
</dbReference>
<dbReference type="AlphaFoldDB" id="A0A1V4HT51"/>
<comment type="caution">
    <text evidence="1">The sequence shown here is derived from an EMBL/GenBank/DDBJ whole genome shotgun (WGS) entry which is preliminary data.</text>
</comment>
<reference evidence="2" key="1">
    <citation type="submission" date="2016-07" db="EMBL/GenBank/DDBJ databases">
        <authorList>
            <person name="Florea S."/>
            <person name="Webb J.S."/>
            <person name="Jaromczyk J."/>
            <person name="Schardl C.L."/>
        </authorList>
    </citation>
    <scope>NUCLEOTIDE SEQUENCE [LARGE SCALE GENOMIC DNA]</scope>
    <source>
        <strain evidence="2">CY1</strain>
    </source>
</reference>